<accession>A0A915KLR9</accession>
<dbReference type="GO" id="GO:0005230">
    <property type="term" value="F:extracellular ligand-gated monoatomic ion channel activity"/>
    <property type="evidence" value="ECO:0007669"/>
    <property type="project" value="InterPro"/>
</dbReference>
<dbReference type="InterPro" id="IPR006202">
    <property type="entry name" value="Neur_chan_lig-bd"/>
</dbReference>
<evidence type="ECO:0000313" key="4">
    <source>
        <dbReference type="WBParaSite" id="nRc.2.0.1.t39721-RA"/>
    </source>
</evidence>
<feature type="region of interest" description="Disordered" evidence="1">
    <location>
        <begin position="147"/>
        <end position="166"/>
    </location>
</feature>
<proteinExistence type="predicted"/>
<dbReference type="InterPro" id="IPR036734">
    <property type="entry name" value="Neur_chan_lig-bd_sf"/>
</dbReference>
<keyword evidence="3" id="KW-1185">Reference proteome</keyword>
<evidence type="ECO:0000313" key="3">
    <source>
        <dbReference type="Proteomes" id="UP000887565"/>
    </source>
</evidence>
<protein>
    <submittedName>
        <fullName evidence="4">Neurotransmitter-gated ion-channel ligand-binding domain-containing protein</fullName>
    </submittedName>
</protein>
<dbReference type="GO" id="GO:0016020">
    <property type="term" value="C:membrane"/>
    <property type="evidence" value="ECO:0007669"/>
    <property type="project" value="InterPro"/>
</dbReference>
<reference evidence="4" key="1">
    <citation type="submission" date="2022-11" db="UniProtKB">
        <authorList>
            <consortium name="WormBaseParasite"/>
        </authorList>
    </citation>
    <scope>IDENTIFICATION</scope>
</reference>
<dbReference type="WBParaSite" id="nRc.2.0.1.t39721-RA">
    <property type="protein sequence ID" value="nRc.2.0.1.t39721-RA"/>
    <property type="gene ID" value="nRc.2.0.1.g39721"/>
</dbReference>
<dbReference type="Pfam" id="PF02931">
    <property type="entry name" value="Neur_chan_LBD"/>
    <property type="match status" value="1"/>
</dbReference>
<dbReference type="SUPFAM" id="SSF63712">
    <property type="entry name" value="Nicotinic receptor ligand binding domain-like"/>
    <property type="match status" value="1"/>
</dbReference>
<dbReference type="AlphaFoldDB" id="A0A915KLR9"/>
<feature type="domain" description="Neurotransmitter-gated ion-channel ligand-binding" evidence="2">
    <location>
        <begin position="51"/>
        <end position="134"/>
    </location>
</feature>
<evidence type="ECO:0000259" key="2">
    <source>
        <dbReference type="Pfam" id="PF02931"/>
    </source>
</evidence>
<organism evidence="3 4">
    <name type="scientific">Romanomermis culicivorax</name>
    <name type="common">Nematode worm</name>
    <dbReference type="NCBI Taxonomy" id="13658"/>
    <lineage>
        <taxon>Eukaryota</taxon>
        <taxon>Metazoa</taxon>
        <taxon>Ecdysozoa</taxon>
        <taxon>Nematoda</taxon>
        <taxon>Enoplea</taxon>
        <taxon>Dorylaimia</taxon>
        <taxon>Mermithida</taxon>
        <taxon>Mermithoidea</taxon>
        <taxon>Mermithidae</taxon>
        <taxon>Romanomermis</taxon>
    </lineage>
</organism>
<sequence length="182" mass="21223">MEEASFCCHVLEKISDCQFHFERAICDPIFGFMKNIFFLKRHEIRTVIEISEFRIQMTFRQEWIDKRLAYYRNSMNDPLPAFLVVPENLHDVIWKPDTFFQNEIETKLHNFDKPNRLIRVYPDGAVLMSTSLLYLVYSQVSDSQVSDSRVSDSQGSDSQVSNSKVSDSKVSVSQVIDSQVYC</sequence>
<evidence type="ECO:0000256" key="1">
    <source>
        <dbReference type="SAM" id="MobiDB-lite"/>
    </source>
</evidence>
<name>A0A915KLR9_ROMCU</name>
<dbReference type="Proteomes" id="UP000887565">
    <property type="component" value="Unplaced"/>
</dbReference>
<dbReference type="Gene3D" id="2.70.170.10">
    <property type="entry name" value="Neurotransmitter-gated ion-channel ligand-binding domain"/>
    <property type="match status" value="1"/>
</dbReference>